<feature type="transmembrane region" description="Helical" evidence="9">
    <location>
        <begin position="315"/>
        <end position="342"/>
    </location>
</feature>
<protein>
    <recommendedName>
        <fullName evidence="9">Magnesium transporter MgtE</fullName>
    </recommendedName>
</protein>
<reference evidence="11 12" key="1">
    <citation type="submission" date="2023-06" db="EMBL/GenBank/DDBJ databases">
        <title>Campylobacter magnum sp. nov., isolated from cecal contents of domestic pigs (Sus scrofa domesticus).</title>
        <authorList>
            <person name="Papic B."/>
            <person name="Gruntar I."/>
        </authorList>
    </citation>
    <scope>NUCLEOTIDE SEQUENCE [LARGE SCALE GENOMIC DNA]</scope>
    <source>
        <strain evidence="12">34484-21</strain>
    </source>
</reference>
<feature type="domain" description="CBS" evidence="10">
    <location>
        <begin position="202"/>
        <end position="263"/>
    </location>
</feature>
<keyword evidence="12" id="KW-1185">Reference proteome</keyword>
<keyword evidence="7 9" id="KW-0472">Membrane</keyword>
<dbReference type="InterPro" id="IPR038076">
    <property type="entry name" value="MgtE_N_sf"/>
</dbReference>
<dbReference type="InterPro" id="IPR000644">
    <property type="entry name" value="CBS_dom"/>
</dbReference>
<dbReference type="InterPro" id="IPR036739">
    <property type="entry name" value="SLC41_membr_dom_sf"/>
</dbReference>
<evidence type="ECO:0000256" key="4">
    <source>
        <dbReference type="ARBA" id="ARBA00022692"/>
    </source>
</evidence>
<keyword evidence="4 9" id="KW-0812">Transmembrane</keyword>
<dbReference type="NCBIfam" id="TIGR00400">
    <property type="entry name" value="mgtE"/>
    <property type="match status" value="1"/>
</dbReference>
<feature type="transmembrane region" description="Helical" evidence="9">
    <location>
        <begin position="391"/>
        <end position="412"/>
    </location>
</feature>
<dbReference type="InterPro" id="IPR046342">
    <property type="entry name" value="CBS_dom_sf"/>
</dbReference>
<evidence type="ECO:0000256" key="9">
    <source>
        <dbReference type="RuleBase" id="RU362011"/>
    </source>
</evidence>
<dbReference type="PANTHER" id="PTHR43773">
    <property type="entry name" value="MAGNESIUM TRANSPORTER MGTE"/>
    <property type="match status" value="1"/>
</dbReference>
<keyword evidence="6 9" id="KW-1133">Transmembrane helix</keyword>
<feature type="transmembrane region" description="Helical" evidence="9">
    <location>
        <begin position="363"/>
        <end position="385"/>
    </location>
</feature>
<keyword evidence="5 9" id="KW-0460">Magnesium</keyword>
<keyword evidence="9" id="KW-0479">Metal-binding</keyword>
<keyword evidence="8" id="KW-0129">CBS domain</keyword>
<dbReference type="SUPFAM" id="SSF158791">
    <property type="entry name" value="MgtE N-terminal domain-like"/>
    <property type="match status" value="1"/>
</dbReference>
<evidence type="ECO:0000313" key="11">
    <source>
        <dbReference type="EMBL" id="MDO2409702.1"/>
    </source>
</evidence>
<dbReference type="PROSITE" id="PS51371">
    <property type="entry name" value="CBS"/>
    <property type="match status" value="1"/>
</dbReference>
<dbReference type="RefSeq" id="WP_302244501.1">
    <property type="nucleotide sequence ID" value="NZ_JAULJQ010000007.1"/>
</dbReference>
<dbReference type="PANTHER" id="PTHR43773:SF1">
    <property type="entry name" value="MAGNESIUM TRANSPORTER MGTE"/>
    <property type="match status" value="1"/>
</dbReference>
<feature type="transmembrane region" description="Helical" evidence="9">
    <location>
        <begin position="424"/>
        <end position="451"/>
    </location>
</feature>
<evidence type="ECO:0000256" key="1">
    <source>
        <dbReference type="ARBA" id="ARBA00004141"/>
    </source>
</evidence>
<dbReference type="SMART" id="SM00116">
    <property type="entry name" value="CBS"/>
    <property type="match status" value="1"/>
</dbReference>
<dbReference type="Gene3D" id="3.10.580.10">
    <property type="entry name" value="CBS-domain"/>
    <property type="match status" value="1"/>
</dbReference>
<dbReference type="SMART" id="SM00924">
    <property type="entry name" value="MgtE_N"/>
    <property type="match status" value="1"/>
</dbReference>
<accession>A0ABT8T7M6</accession>
<dbReference type="SUPFAM" id="SSF54631">
    <property type="entry name" value="CBS-domain pair"/>
    <property type="match status" value="1"/>
</dbReference>
<dbReference type="Proteomes" id="UP001171111">
    <property type="component" value="Unassembled WGS sequence"/>
</dbReference>
<feature type="transmembrane region" description="Helical" evidence="9">
    <location>
        <begin position="289"/>
        <end position="309"/>
    </location>
</feature>
<evidence type="ECO:0000256" key="7">
    <source>
        <dbReference type="ARBA" id="ARBA00023136"/>
    </source>
</evidence>
<dbReference type="EMBL" id="JAULJQ010000007">
    <property type="protein sequence ID" value="MDO2409702.1"/>
    <property type="molecule type" value="Genomic_DNA"/>
</dbReference>
<evidence type="ECO:0000313" key="12">
    <source>
        <dbReference type="Proteomes" id="UP001171111"/>
    </source>
</evidence>
<comment type="function">
    <text evidence="9">Acts as a magnesium transporter.</text>
</comment>
<organism evidence="11 12">
    <name type="scientific">Campylobacter magnus</name>
    <dbReference type="NCBI Taxonomy" id="3026462"/>
    <lineage>
        <taxon>Bacteria</taxon>
        <taxon>Pseudomonadati</taxon>
        <taxon>Campylobacterota</taxon>
        <taxon>Epsilonproteobacteria</taxon>
        <taxon>Campylobacterales</taxon>
        <taxon>Campylobacteraceae</taxon>
        <taxon>Campylobacter</taxon>
    </lineage>
</organism>
<comment type="caution">
    <text evidence="11">The sequence shown here is derived from an EMBL/GenBank/DDBJ whole genome shotgun (WGS) entry which is preliminary data.</text>
</comment>
<dbReference type="InterPro" id="IPR006668">
    <property type="entry name" value="Mg_transptr_MgtE_intracell_dom"/>
</dbReference>
<dbReference type="Pfam" id="PF03448">
    <property type="entry name" value="MgtE_N"/>
    <property type="match status" value="1"/>
</dbReference>
<evidence type="ECO:0000256" key="6">
    <source>
        <dbReference type="ARBA" id="ARBA00022989"/>
    </source>
</evidence>
<name>A0ABT8T7M6_9BACT</name>
<evidence type="ECO:0000256" key="8">
    <source>
        <dbReference type="PROSITE-ProRule" id="PRU00703"/>
    </source>
</evidence>
<evidence type="ECO:0000256" key="3">
    <source>
        <dbReference type="ARBA" id="ARBA00022448"/>
    </source>
</evidence>
<comment type="subunit">
    <text evidence="9">Homodimer.</text>
</comment>
<dbReference type="Gene3D" id="1.25.60.10">
    <property type="entry name" value="MgtE N-terminal domain-like"/>
    <property type="match status" value="1"/>
</dbReference>
<evidence type="ECO:0000256" key="2">
    <source>
        <dbReference type="ARBA" id="ARBA00009749"/>
    </source>
</evidence>
<keyword evidence="9" id="KW-1003">Cell membrane</keyword>
<gene>
    <name evidence="11" type="primary">mgtE</name>
    <name evidence="11" type="ORF">Q2362_06280</name>
</gene>
<dbReference type="Pfam" id="PF00571">
    <property type="entry name" value="CBS"/>
    <property type="match status" value="1"/>
</dbReference>
<proteinExistence type="inferred from homology"/>
<comment type="similarity">
    <text evidence="2 9">Belongs to the SLC41A transporter family.</text>
</comment>
<dbReference type="SUPFAM" id="SSF161093">
    <property type="entry name" value="MgtE membrane domain-like"/>
    <property type="match status" value="1"/>
</dbReference>
<sequence>MSQDTLQKLKEQLLAHINNQKELSPAQVAEGLKELKKSDKSAYNELLPKLNKEDLAEVAIEMPDHMLKDVIMHIPQEKIVDAIETLESDDATDLIQNIEDIDEDKAKELFDSLEVESKKEISALIDYKENEAGAYMQVELFKAELSESLQTAIERFRQLKKSGELVSVFALFITDSAGVLRYAVPIDDMILFEPSDSLAKIMSEHGSEYEAHFARDDDDITEVAQIVKDYDLSSIAVVDKAGVLLGRITNYDIHDFLEESATEQIYNLAGVNDEAEEEESVVKAGRARAVWLVLNLITAIISSVVISLFDESINKIVALAILMPIVASMGGNTGTQALTVTVRRLATREITFSNAKSVIGREFAIAFVNGVIFAVLVGLVAHVWFGMAGLGFVIAAAMLINLAGAGFFGAIIPMSLKRFGVDPAVASPVLLTTMTDVVGFLSFLGLATWILL</sequence>
<evidence type="ECO:0000259" key="10">
    <source>
        <dbReference type="PROSITE" id="PS51371"/>
    </source>
</evidence>
<evidence type="ECO:0000256" key="5">
    <source>
        <dbReference type="ARBA" id="ARBA00022842"/>
    </source>
</evidence>
<comment type="subcellular location">
    <subcellularLocation>
        <location evidence="9">Cell membrane</location>
        <topology evidence="9">Multi-pass membrane protein</topology>
    </subcellularLocation>
    <subcellularLocation>
        <location evidence="1">Membrane</location>
        <topology evidence="1">Multi-pass membrane protein</topology>
    </subcellularLocation>
</comment>
<dbReference type="Gene3D" id="1.10.357.20">
    <property type="entry name" value="SLC41 divalent cation transporters, integral membrane domain"/>
    <property type="match status" value="1"/>
</dbReference>
<keyword evidence="3 9" id="KW-0813">Transport</keyword>
<dbReference type="Pfam" id="PF01769">
    <property type="entry name" value="MgtE"/>
    <property type="match status" value="1"/>
</dbReference>
<dbReference type="InterPro" id="IPR006669">
    <property type="entry name" value="MgtE_transporter"/>
</dbReference>
<dbReference type="InterPro" id="IPR006667">
    <property type="entry name" value="SLC41_membr_dom"/>
</dbReference>